<comment type="caution">
    <text evidence="1">The sequence shown here is derived from an EMBL/GenBank/DDBJ whole genome shotgun (WGS) entry which is preliminary data.</text>
</comment>
<reference evidence="2" key="1">
    <citation type="journal article" date="2019" name="Int. J. Syst. Evol. Microbiol.">
        <title>The Global Catalogue of Microorganisms (GCM) 10K type strain sequencing project: providing services to taxonomists for standard genome sequencing and annotation.</title>
        <authorList>
            <consortium name="The Broad Institute Genomics Platform"/>
            <consortium name="The Broad Institute Genome Sequencing Center for Infectious Disease"/>
            <person name="Wu L."/>
            <person name="Ma J."/>
        </authorList>
    </citation>
    <scope>NUCLEOTIDE SEQUENCE [LARGE SCALE GENOMIC DNA]</scope>
    <source>
        <strain evidence="2">CECT 8288</strain>
    </source>
</reference>
<dbReference type="Proteomes" id="UP001595710">
    <property type="component" value="Unassembled WGS sequence"/>
</dbReference>
<evidence type="ECO:0000313" key="1">
    <source>
        <dbReference type="EMBL" id="MFC3702859.1"/>
    </source>
</evidence>
<accession>A0ABV7WX06</accession>
<proteinExistence type="predicted"/>
<organism evidence="1 2">
    <name type="scientific">Reinekea marina</name>
    <dbReference type="NCBI Taxonomy" id="1310421"/>
    <lineage>
        <taxon>Bacteria</taxon>
        <taxon>Pseudomonadati</taxon>
        <taxon>Pseudomonadota</taxon>
        <taxon>Gammaproteobacteria</taxon>
        <taxon>Oceanospirillales</taxon>
        <taxon>Saccharospirillaceae</taxon>
        <taxon>Reinekea</taxon>
    </lineage>
</organism>
<evidence type="ECO:0000313" key="2">
    <source>
        <dbReference type="Proteomes" id="UP001595710"/>
    </source>
</evidence>
<sequence>MGKWLRTDERNELISSLNMVCESVSKVNTDIEYWKWAVIALHNSLQGSMVLALRAGNDFRIMPDKLAEKCLKAHRENKPWPKVKMDNFPNLYKKVKSTEYMHFLTCSKVLPEDEERDRAVTKLLELRNNFIHFMPQGWSLEVSGLPGIFVSLLNMANFLLFESGNVTLYEDDERSRISGAINTALSICSTLRVEYEN</sequence>
<evidence type="ECO:0008006" key="3">
    <source>
        <dbReference type="Google" id="ProtNLM"/>
    </source>
</evidence>
<dbReference type="EMBL" id="JBHRYN010000043">
    <property type="protein sequence ID" value="MFC3702859.1"/>
    <property type="molecule type" value="Genomic_DNA"/>
</dbReference>
<protein>
    <recommendedName>
        <fullName evidence="3">HEPN AbiU2-like domain-containing protein</fullName>
    </recommendedName>
</protein>
<name>A0ABV7WX06_9GAMM</name>
<gene>
    <name evidence="1" type="ORF">ACFOND_14575</name>
</gene>
<dbReference type="RefSeq" id="WP_377363399.1">
    <property type="nucleotide sequence ID" value="NZ_JBHRYN010000043.1"/>
</dbReference>
<keyword evidence="2" id="KW-1185">Reference proteome</keyword>